<dbReference type="AlphaFoldDB" id="A0A8J4H401"/>
<protein>
    <recommendedName>
        <fullName evidence="1">N-acetyltransferase domain-containing protein</fullName>
    </recommendedName>
</protein>
<dbReference type="Gene3D" id="3.40.630.30">
    <property type="match status" value="1"/>
</dbReference>
<feature type="domain" description="N-acetyltransferase" evidence="1">
    <location>
        <begin position="27"/>
        <end position="178"/>
    </location>
</feature>
<evidence type="ECO:0000259" key="1">
    <source>
        <dbReference type="PROSITE" id="PS51186"/>
    </source>
</evidence>
<dbReference type="InterPro" id="IPR016181">
    <property type="entry name" value="Acyl_CoA_acyltransferase"/>
</dbReference>
<dbReference type="GO" id="GO:0016747">
    <property type="term" value="F:acyltransferase activity, transferring groups other than amino-acyl groups"/>
    <property type="evidence" value="ECO:0007669"/>
    <property type="project" value="InterPro"/>
</dbReference>
<dbReference type="CDD" id="cd04301">
    <property type="entry name" value="NAT_SF"/>
    <property type="match status" value="1"/>
</dbReference>
<dbReference type="RefSeq" id="WP_244865223.1">
    <property type="nucleotide sequence ID" value="NZ_BOVK01000052.1"/>
</dbReference>
<dbReference type="InterPro" id="IPR000182">
    <property type="entry name" value="GNAT_dom"/>
</dbReference>
<dbReference type="Pfam" id="PF00583">
    <property type="entry name" value="Acetyltransf_1"/>
    <property type="match status" value="1"/>
</dbReference>
<dbReference type="SUPFAM" id="SSF55729">
    <property type="entry name" value="Acyl-CoA N-acyltransferases (Nat)"/>
    <property type="match status" value="1"/>
</dbReference>
<organism evidence="2 3">
    <name type="scientific">Xylanibacillus composti</name>
    <dbReference type="NCBI Taxonomy" id="1572762"/>
    <lineage>
        <taxon>Bacteria</taxon>
        <taxon>Bacillati</taxon>
        <taxon>Bacillota</taxon>
        <taxon>Bacilli</taxon>
        <taxon>Bacillales</taxon>
        <taxon>Paenibacillaceae</taxon>
        <taxon>Xylanibacillus</taxon>
    </lineage>
</organism>
<dbReference type="EMBL" id="BOVK01000052">
    <property type="protein sequence ID" value="GIQ70592.1"/>
    <property type="molecule type" value="Genomic_DNA"/>
</dbReference>
<sequence>MDIPDLNLFMMCASFNTTAARTMPPGFHIRTCRKNELDIWKDIHFDDPHTAAQYRDFMTKYFEDVYASKGDLFYETCLFVCNTEDEPIGTCFIWKAYNQVQTLHWFKVVKAYEGRGIGRALLSIVLQRLKKEDYPVYLHTQPSSFRAIKLYADFGFCLLSDPVIGGRQNDLEACLPILEQHMPEEDFRKLQVCKAPQAFLDAVRSSEVHEF</sequence>
<keyword evidence="3" id="KW-1185">Reference proteome</keyword>
<comment type="caution">
    <text evidence="2">The sequence shown here is derived from an EMBL/GenBank/DDBJ whole genome shotgun (WGS) entry which is preliminary data.</text>
</comment>
<accession>A0A8J4H401</accession>
<name>A0A8J4H401_9BACL</name>
<dbReference type="PROSITE" id="PS51186">
    <property type="entry name" value="GNAT"/>
    <property type="match status" value="1"/>
</dbReference>
<dbReference type="Proteomes" id="UP000677918">
    <property type="component" value="Unassembled WGS sequence"/>
</dbReference>
<reference evidence="2" key="1">
    <citation type="submission" date="2021-04" db="EMBL/GenBank/DDBJ databases">
        <title>Draft genome sequence of Xylanibacillus composti strain K13.</title>
        <authorList>
            <person name="Uke A."/>
            <person name="Chhe C."/>
            <person name="Baramee S."/>
            <person name="Kosugi A."/>
        </authorList>
    </citation>
    <scope>NUCLEOTIDE SEQUENCE</scope>
    <source>
        <strain evidence="2">K13</strain>
    </source>
</reference>
<gene>
    <name evidence="2" type="ORF">XYCOK13_34160</name>
</gene>
<evidence type="ECO:0000313" key="3">
    <source>
        <dbReference type="Proteomes" id="UP000677918"/>
    </source>
</evidence>
<evidence type="ECO:0000313" key="2">
    <source>
        <dbReference type="EMBL" id="GIQ70592.1"/>
    </source>
</evidence>
<proteinExistence type="predicted"/>